<proteinExistence type="predicted"/>
<feature type="domain" description="Phasin" evidence="3">
    <location>
        <begin position="268"/>
        <end position="357"/>
    </location>
</feature>
<feature type="compositionally biased region" description="Basic and acidic residues" evidence="1">
    <location>
        <begin position="178"/>
        <end position="196"/>
    </location>
</feature>
<protein>
    <recommendedName>
        <fullName evidence="6">Hemerythrin-like domain-containing protein</fullName>
    </recommendedName>
</protein>
<geneLocation type="plasmid" evidence="4 5">
    <name>p_2</name>
</geneLocation>
<evidence type="ECO:0008006" key="6">
    <source>
        <dbReference type="Google" id="ProtNLM"/>
    </source>
</evidence>
<dbReference type="AlphaFoldDB" id="A0A7G6RMM7"/>
<organism evidence="4 5">
    <name type="scientific">Rhizobium leguminosarum bv. viciae</name>
    <dbReference type="NCBI Taxonomy" id="387"/>
    <lineage>
        <taxon>Bacteria</taxon>
        <taxon>Pseudomonadati</taxon>
        <taxon>Pseudomonadota</taxon>
        <taxon>Alphaproteobacteria</taxon>
        <taxon>Hyphomicrobiales</taxon>
        <taxon>Rhizobiaceae</taxon>
        <taxon>Rhizobium/Agrobacterium group</taxon>
        <taxon>Rhizobium</taxon>
    </lineage>
</organism>
<evidence type="ECO:0000259" key="3">
    <source>
        <dbReference type="Pfam" id="PF09361"/>
    </source>
</evidence>
<sequence>MAIKDTPSYSKKPWLFKNPHKEHTTMTLRQTIQAAPGKTTELITKLSATSNQAVKTRENLFVELSDELARYVEIEERQLLPLLRKHPELKDLAADALKGNKDLRASLARLSDLPKDNDAFLAELAELNKGFQQHVRNERKELLPAVLKALSDEEASALAADIKGAVVDAEKAKRDVKRDEVAQTKRQADEVERATEAQRTAVRAQRTAERTTHEATLKVVDTIADGAASVQDSARKVTANITERVQQAASETRKAMTVYSESAQTIADDLQAIRASSAVSVESMSDIYSAWMEWFGKAASTNADASQQLLRCKTVMQVAEFQREFVTTAIRNWMEGSTKMLQIAQHTSKHALSPLNGRLSEAD</sequence>
<dbReference type="EMBL" id="CP050550">
    <property type="protein sequence ID" value="QND43509.1"/>
    <property type="molecule type" value="Genomic_DNA"/>
</dbReference>
<dbReference type="PANTHER" id="PTHR35585:SF1">
    <property type="entry name" value="HHE DOMAIN PROTEIN (AFU_ORTHOLOGUE AFUA_4G00730)"/>
    <property type="match status" value="1"/>
</dbReference>
<accession>A0A7G6RMM7</accession>
<feature type="region of interest" description="Disordered" evidence="1">
    <location>
        <begin position="178"/>
        <end position="210"/>
    </location>
</feature>
<dbReference type="Pfam" id="PF01814">
    <property type="entry name" value="Hemerythrin"/>
    <property type="match status" value="1"/>
</dbReference>
<name>A0A7G6RMM7_RHILV</name>
<feature type="domain" description="Hemerythrin-like" evidence="2">
    <location>
        <begin position="39"/>
        <end position="146"/>
    </location>
</feature>
<reference evidence="5" key="1">
    <citation type="journal article" date="2020" name="Mol. Plant Microbe">
        <title>Rhizobial microsymbionts of the narrowly endemic Oxytropis species growing in Kamchatka are characterized by significant genetic diversity and possess a set of genes that are associated with T3SS and T6SS secretion systems and can affect the development of symbiosis.</title>
        <authorList>
            <person name="Safronova V."/>
            <person name="Guro P."/>
            <person name="Sazanova A."/>
            <person name="Kuznetsova I."/>
            <person name="Belimov A."/>
            <person name="Yakubov V."/>
            <person name="Chirak E."/>
            <person name="Afonin A."/>
            <person name="Gogolev Y."/>
            <person name="Andronov E."/>
            <person name="Tikhonovich I."/>
        </authorList>
    </citation>
    <scope>NUCLEOTIDE SEQUENCE [LARGE SCALE GENOMIC DNA]</scope>
    <source>
        <strain evidence="5">RCAM0610</strain>
        <plasmid evidence="5">p_2</plasmid>
    </source>
</reference>
<gene>
    <name evidence="4" type="ORF">HB770_27225</name>
</gene>
<evidence type="ECO:0000259" key="2">
    <source>
        <dbReference type="Pfam" id="PF01814"/>
    </source>
</evidence>
<dbReference type="PANTHER" id="PTHR35585">
    <property type="entry name" value="HHE DOMAIN PROTEIN (AFU_ORTHOLOGUE AFUA_4G00730)"/>
    <property type="match status" value="1"/>
</dbReference>
<dbReference type="InterPro" id="IPR018968">
    <property type="entry name" value="Phasin"/>
</dbReference>
<evidence type="ECO:0000313" key="5">
    <source>
        <dbReference type="Proteomes" id="UP000515518"/>
    </source>
</evidence>
<evidence type="ECO:0000313" key="4">
    <source>
        <dbReference type="EMBL" id="QND43509.1"/>
    </source>
</evidence>
<keyword evidence="4" id="KW-0614">Plasmid</keyword>
<dbReference type="InterPro" id="IPR012312">
    <property type="entry name" value="Hemerythrin-like"/>
</dbReference>
<dbReference type="Gene3D" id="1.20.120.520">
    <property type="entry name" value="nmb1532 protein domain like"/>
    <property type="match status" value="1"/>
</dbReference>
<dbReference type="Pfam" id="PF09361">
    <property type="entry name" value="Phasin_2"/>
    <property type="match status" value="1"/>
</dbReference>
<evidence type="ECO:0000256" key="1">
    <source>
        <dbReference type="SAM" id="MobiDB-lite"/>
    </source>
</evidence>
<dbReference type="Proteomes" id="UP000515518">
    <property type="component" value="Plasmid p_2"/>
</dbReference>